<evidence type="ECO:0000313" key="2">
    <source>
        <dbReference type="Proteomes" id="UP000317982"/>
    </source>
</evidence>
<dbReference type="Gene3D" id="3.20.20.60">
    <property type="entry name" value="Phosphoenolpyruvate-binding domains"/>
    <property type="match status" value="1"/>
</dbReference>
<evidence type="ECO:0000313" key="1">
    <source>
        <dbReference type="EMBL" id="TQS44093.1"/>
    </source>
</evidence>
<dbReference type="CDD" id="cd00377">
    <property type="entry name" value="ICL_PEPM"/>
    <property type="match status" value="1"/>
</dbReference>
<dbReference type="SUPFAM" id="SSF51621">
    <property type="entry name" value="Phosphoenolpyruvate/pyruvate domain"/>
    <property type="match status" value="1"/>
</dbReference>
<keyword evidence="1" id="KW-0670">Pyruvate</keyword>
<dbReference type="Pfam" id="PF13714">
    <property type="entry name" value="PEP_mutase"/>
    <property type="match status" value="1"/>
</dbReference>
<keyword evidence="2" id="KW-1185">Reference proteome</keyword>
<dbReference type="GO" id="GO:0016829">
    <property type="term" value="F:lyase activity"/>
    <property type="evidence" value="ECO:0007669"/>
    <property type="project" value="UniProtKB-KW"/>
</dbReference>
<dbReference type="OrthoDB" id="9780430at2"/>
<dbReference type="EMBL" id="VIRS01000010">
    <property type="protein sequence ID" value="TQS44093.1"/>
    <property type="molecule type" value="Genomic_DNA"/>
</dbReference>
<gene>
    <name evidence="1" type="ORF">FL583_16755</name>
</gene>
<dbReference type="InParanoid" id="A0A545AS51"/>
<dbReference type="PANTHER" id="PTHR42905:SF16">
    <property type="entry name" value="CARBOXYPHOSPHONOENOLPYRUVATE PHOSPHONOMUTASE-LIKE PROTEIN (AFU_ORTHOLOGUE AFUA_5G07230)"/>
    <property type="match status" value="1"/>
</dbReference>
<dbReference type="PANTHER" id="PTHR42905">
    <property type="entry name" value="PHOSPHOENOLPYRUVATE CARBOXYLASE"/>
    <property type="match status" value="1"/>
</dbReference>
<keyword evidence="1" id="KW-0456">Lyase</keyword>
<proteinExistence type="predicted"/>
<dbReference type="InterPro" id="IPR040442">
    <property type="entry name" value="Pyrv_kinase-like_dom_sf"/>
</dbReference>
<dbReference type="AlphaFoldDB" id="A0A545AS51"/>
<organism evidence="1 2">
    <name type="scientific">Cryptosporangium phraense</name>
    <dbReference type="NCBI Taxonomy" id="2593070"/>
    <lineage>
        <taxon>Bacteria</taxon>
        <taxon>Bacillati</taxon>
        <taxon>Actinomycetota</taxon>
        <taxon>Actinomycetes</taxon>
        <taxon>Cryptosporangiales</taxon>
        <taxon>Cryptosporangiaceae</taxon>
        <taxon>Cryptosporangium</taxon>
    </lineage>
</organism>
<dbReference type="InterPro" id="IPR015813">
    <property type="entry name" value="Pyrv/PenolPyrv_kinase-like_dom"/>
</dbReference>
<reference evidence="1 2" key="1">
    <citation type="submission" date="2019-07" db="EMBL/GenBank/DDBJ databases">
        <title>Cryptosporangium phraense sp. nov., isolated from plant litter.</title>
        <authorList>
            <person name="Suriyachadkun C."/>
        </authorList>
    </citation>
    <scope>NUCLEOTIDE SEQUENCE [LARGE SCALE GENOMIC DNA]</scope>
    <source>
        <strain evidence="1 2">A-T 5661</strain>
    </source>
</reference>
<accession>A0A545AS51</accession>
<dbReference type="Proteomes" id="UP000317982">
    <property type="component" value="Unassembled WGS sequence"/>
</dbReference>
<name>A0A545AS51_9ACTN</name>
<dbReference type="InterPro" id="IPR039556">
    <property type="entry name" value="ICL/PEPM"/>
</dbReference>
<protein>
    <submittedName>
        <fullName evidence="1">Isocitrate lyase/phosphoenolpyruvate mutase family protein</fullName>
    </submittedName>
</protein>
<sequence>MSDIFAHCYLKPPTITASFRRAEVRRRTVSKTQQQKADELAALNRAGTYVLPNAWDVGSAVLTANTGALVIATTSAGVSWGRGVPDGQHLTREAALDVVRDIAAAVDLPVSADVESGYGPGPSDVAETARGVVAAGAVGINLEDSGNPDGGLFDDGAQAARIRAAREAAAAAGLPNLQINARTDVYLAGIGAPEGRYDETLRRARAYADAGADTLFVPGLTDLDVIATLVADAPIPVNVMAGPGAPSVGELAKAGVRRVSLGASVAFAAYSLVVRATREVLHEGTYEALSEVEPWTVINGGFPSR</sequence>
<comment type="caution">
    <text evidence="1">The sequence shown here is derived from an EMBL/GenBank/DDBJ whole genome shotgun (WGS) entry which is preliminary data.</text>
</comment>